<dbReference type="Pfam" id="PF01979">
    <property type="entry name" value="Amidohydro_1"/>
    <property type="match status" value="1"/>
</dbReference>
<dbReference type="CDD" id="cd00375">
    <property type="entry name" value="Urease_alpha"/>
    <property type="match status" value="1"/>
</dbReference>
<comment type="subcellular location">
    <subcellularLocation>
        <location evidence="6 8">Cytoplasm</location>
    </subcellularLocation>
</comment>
<dbReference type="NCBIfam" id="NF009686">
    <property type="entry name" value="PRK13207.1"/>
    <property type="match status" value="1"/>
</dbReference>
<dbReference type="InterPro" id="IPR050112">
    <property type="entry name" value="Urease_alpha_subunit"/>
</dbReference>
<dbReference type="GO" id="GO:0009039">
    <property type="term" value="F:urease activity"/>
    <property type="evidence" value="ECO:0007669"/>
    <property type="project" value="UniProtKB-EC"/>
</dbReference>
<dbReference type="PANTHER" id="PTHR43440:SF1">
    <property type="entry name" value="UREASE"/>
    <property type="match status" value="1"/>
</dbReference>
<keyword evidence="13" id="KW-1185">Reference proteome</keyword>
<accession>A0ABS2WKT3</accession>
<dbReference type="InterPro" id="IPR005848">
    <property type="entry name" value="Urease_asu"/>
</dbReference>
<comment type="cofactor">
    <cofactor evidence="6 9">
        <name>Ni cation</name>
        <dbReference type="ChEBI" id="CHEBI:25516"/>
    </cofactor>
    <text evidence="6 9">Binds 2 nickel ions per subunit.</text>
</comment>
<evidence type="ECO:0000256" key="8">
    <source>
        <dbReference type="PROSITE-ProRule" id="PRU00700"/>
    </source>
</evidence>
<dbReference type="PANTHER" id="PTHR43440">
    <property type="entry name" value="UREASE"/>
    <property type="match status" value="1"/>
</dbReference>
<dbReference type="InterPro" id="IPR006680">
    <property type="entry name" value="Amidohydro-rel"/>
</dbReference>
<feature type="binding site" evidence="6">
    <location>
        <position position="137"/>
    </location>
    <ligand>
        <name>Ni(2+)</name>
        <dbReference type="ChEBI" id="CHEBI:49786"/>
        <label>1</label>
    </ligand>
</feature>
<evidence type="ECO:0000256" key="6">
    <source>
        <dbReference type="HAMAP-Rule" id="MF_01953"/>
    </source>
</evidence>
<comment type="pathway">
    <text evidence="1 6">Nitrogen metabolism; urea degradation; CO(2) and NH(3) from urea (urease route): step 1/1.</text>
</comment>
<dbReference type="InterPro" id="IPR011612">
    <property type="entry name" value="Urease_alpha_N_dom"/>
</dbReference>
<gene>
    <name evidence="6 12" type="primary">ureC</name>
    <name evidence="12" type="ORF">JQC72_11770</name>
</gene>
<dbReference type="NCBIfam" id="NF009685">
    <property type="entry name" value="PRK13206.1"/>
    <property type="match status" value="1"/>
</dbReference>
<dbReference type="Gene3D" id="2.30.40.10">
    <property type="entry name" value="Urease, subunit C, domain 1"/>
    <property type="match status" value="1"/>
</dbReference>
<comment type="PTM">
    <text evidence="6">Carboxylation allows a single lysine to coordinate two nickel ions.</text>
</comment>
<dbReference type="EC" id="3.5.1.5" evidence="6 7"/>
<dbReference type="Pfam" id="PF00449">
    <property type="entry name" value="Urease_alpha"/>
    <property type="match status" value="1"/>
</dbReference>
<comment type="caution">
    <text evidence="12">The sequence shown here is derived from an EMBL/GenBank/DDBJ whole genome shotgun (WGS) entry which is preliminary data.</text>
</comment>
<name>A0ABS2WKT3_9BACL</name>
<evidence type="ECO:0000313" key="12">
    <source>
        <dbReference type="EMBL" id="MBN2910180.1"/>
    </source>
</evidence>
<dbReference type="PRINTS" id="PR01752">
    <property type="entry name" value="UREASE"/>
</dbReference>
<organism evidence="12 13">
    <name type="scientific">Polycladomyces zharkentensis</name>
    <dbReference type="NCBI Taxonomy" id="2807616"/>
    <lineage>
        <taxon>Bacteria</taxon>
        <taxon>Bacillati</taxon>
        <taxon>Bacillota</taxon>
        <taxon>Bacilli</taxon>
        <taxon>Bacillales</taxon>
        <taxon>Thermoactinomycetaceae</taxon>
        <taxon>Polycladomyces</taxon>
    </lineage>
</organism>
<reference evidence="12" key="1">
    <citation type="journal article" date="2024" name="Int. J. Syst. Evol. Microbiol.">
        <title>Polycladomyces zharkentensis sp. nov., a novel thermophilic cellulose- and starch-degrading member of the Bacillota from a geothermal aquifer in Kazakhstan.</title>
        <authorList>
            <person name="Mashzhan A."/>
            <person name="Kistaubayeva A."/>
            <person name="Javier-Lopez R."/>
            <person name="Bissenova U."/>
            <person name="Bissenbay A."/>
            <person name="Birkeland N.K."/>
        </authorList>
    </citation>
    <scope>NUCLEOTIDE SEQUENCE</scope>
    <source>
        <strain evidence="12">ZKZ2T</strain>
    </source>
</reference>
<evidence type="ECO:0000256" key="3">
    <source>
        <dbReference type="ARBA" id="ARBA00022723"/>
    </source>
</evidence>
<sequence>MSLRMSRKQYADMFGPTVGDAIRLADTDLFIEIEKDHTIYGDEVKFGGGKVIRDGMGQHPFITRTDGAMDVVITNAVIVDYTGIYKADIGIRDGRIAGIGKSGNPLLMDGVDIIIGATTEIIAAEGMIVTAGGVDTHIHYICPQQIETALASGVTTMIGGGTGPATGTNATTCTPGAWNLHRMLEAAEAFPVNLGFLGKGNASAEEPLVEQILAGAVGLKLHEDWGTTASAIDHCLRVADRFDVQVAIHTDTLNEGGFVEDTLAAIDGRVIHTYHTEGTGGGHAPDIIKVAGYPHILPSSTNPTRPFTKNTLDEHLDMLMVCHHLDPDVPEDIAFADSRIRKETIAAEDILHDLGVFSMISSDSQAMGRVGEVITRTWQTADKMKKQRGKLPQDTGIGDNYRVKRYIAKYTINPAITHGIADEVGSVEVGKMADLVIWDPAFFGVKPEMVIKGGMIVHSLMGDPNASIPTPQPVLYRPMFASFGKAKHATSITFLSQAAIERGVHEKLGLKKRIKPVRGTRQLTKKDMVFNSETPQIDVDPQTYEVKVDGECITCDPVDVVPMAQRYFLF</sequence>
<keyword evidence="6 8" id="KW-0963">Cytoplasm</keyword>
<comment type="similarity">
    <text evidence="6 10">Belongs to the metallo-dependent hydrolases superfamily. Urease alpha subunit family.</text>
</comment>
<evidence type="ECO:0000259" key="11">
    <source>
        <dbReference type="PROSITE" id="PS51368"/>
    </source>
</evidence>
<dbReference type="InterPro" id="IPR029754">
    <property type="entry name" value="Urease_Ni-bd"/>
</dbReference>
<dbReference type="PROSITE" id="PS00145">
    <property type="entry name" value="UREASE_2"/>
    <property type="match status" value="1"/>
</dbReference>
<feature type="binding site" evidence="6">
    <location>
        <position position="139"/>
    </location>
    <ligand>
        <name>Ni(2+)</name>
        <dbReference type="ChEBI" id="CHEBI:49786"/>
        <label>1</label>
    </ligand>
</feature>
<feature type="active site" description="Proton donor" evidence="6 8">
    <location>
        <position position="323"/>
    </location>
</feature>
<evidence type="ECO:0000256" key="1">
    <source>
        <dbReference type="ARBA" id="ARBA00004897"/>
    </source>
</evidence>
<feature type="domain" description="Urease" evidence="11">
    <location>
        <begin position="132"/>
        <end position="570"/>
    </location>
</feature>
<dbReference type="PROSITE" id="PS51368">
    <property type="entry name" value="UREASE_3"/>
    <property type="match status" value="1"/>
</dbReference>
<proteinExistence type="inferred from homology"/>
<evidence type="ECO:0000256" key="5">
    <source>
        <dbReference type="ARBA" id="ARBA00047778"/>
    </source>
</evidence>
<dbReference type="EMBL" id="JAFHAP010000010">
    <property type="protein sequence ID" value="MBN2910180.1"/>
    <property type="molecule type" value="Genomic_DNA"/>
</dbReference>
<keyword evidence="3 6" id="KW-0479">Metal-binding</keyword>
<dbReference type="Proteomes" id="UP001177120">
    <property type="component" value="Unassembled WGS sequence"/>
</dbReference>
<dbReference type="InterPro" id="IPR017950">
    <property type="entry name" value="Urease_AS"/>
</dbReference>
<dbReference type="SUPFAM" id="SSF51556">
    <property type="entry name" value="Metallo-dependent hydrolases"/>
    <property type="match status" value="1"/>
</dbReference>
<feature type="binding site" evidence="6">
    <location>
        <position position="275"/>
    </location>
    <ligand>
        <name>Ni(2+)</name>
        <dbReference type="ChEBI" id="CHEBI:49786"/>
        <label>2</label>
    </ligand>
</feature>
<feature type="binding site" evidence="6">
    <location>
        <position position="249"/>
    </location>
    <ligand>
        <name>Ni(2+)</name>
        <dbReference type="ChEBI" id="CHEBI:49786"/>
        <label>2</label>
    </ligand>
</feature>
<feature type="binding site" evidence="6">
    <location>
        <position position="363"/>
    </location>
    <ligand>
        <name>Ni(2+)</name>
        <dbReference type="ChEBI" id="CHEBI:49786"/>
        <label>1</label>
    </ligand>
</feature>
<dbReference type="NCBIfam" id="TIGR01792">
    <property type="entry name" value="urease_alph"/>
    <property type="match status" value="1"/>
</dbReference>
<feature type="modified residue" description="N6-carboxylysine" evidence="6">
    <location>
        <position position="220"/>
    </location>
</feature>
<feature type="binding site" evidence="6 8">
    <location>
        <position position="222"/>
    </location>
    <ligand>
        <name>substrate</name>
    </ligand>
</feature>
<evidence type="ECO:0000256" key="7">
    <source>
        <dbReference type="NCBIfam" id="TIGR01792"/>
    </source>
</evidence>
<dbReference type="SUPFAM" id="SSF51338">
    <property type="entry name" value="Composite domain of metallo-dependent hydrolases"/>
    <property type="match status" value="1"/>
</dbReference>
<evidence type="ECO:0000256" key="4">
    <source>
        <dbReference type="ARBA" id="ARBA00022801"/>
    </source>
</evidence>
<keyword evidence="4 6" id="KW-0378">Hydrolase</keyword>
<evidence type="ECO:0000256" key="10">
    <source>
        <dbReference type="RuleBase" id="RU004158"/>
    </source>
</evidence>
<evidence type="ECO:0000256" key="2">
    <source>
        <dbReference type="ARBA" id="ARBA00022596"/>
    </source>
</evidence>
<dbReference type="RefSeq" id="WP_205495859.1">
    <property type="nucleotide sequence ID" value="NZ_JAFHAP010000010.1"/>
</dbReference>
<dbReference type="Gene3D" id="3.20.20.140">
    <property type="entry name" value="Metal-dependent hydrolases"/>
    <property type="match status" value="1"/>
</dbReference>
<feature type="binding site" description="via carbamate group" evidence="6">
    <location>
        <position position="220"/>
    </location>
    <ligand>
        <name>Ni(2+)</name>
        <dbReference type="ChEBI" id="CHEBI:49786"/>
        <label>1</label>
    </ligand>
</feature>
<feature type="binding site" description="via carbamate group" evidence="6">
    <location>
        <position position="220"/>
    </location>
    <ligand>
        <name>Ni(2+)</name>
        <dbReference type="ChEBI" id="CHEBI:49786"/>
        <label>2</label>
    </ligand>
</feature>
<keyword evidence="2 6" id="KW-0533">Nickel</keyword>
<dbReference type="InterPro" id="IPR011059">
    <property type="entry name" value="Metal-dep_hydrolase_composite"/>
</dbReference>
<dbReference type="InterPro" id="IPR017951">
    <property type="entry name" value="Urease_asu_c"/>
</dbReference>
<dbReference type="PROSITE" id="PS01120">
    <property type="entry name" value="UREASE_1"/>
    <property type="match status" value="1"/>
</dbReference>
<evidence type="ECO:0000313" key="13">
    <source>
        <dbReference type="Proteomes" id="UP001177120"/>
    </source>
</evidence>
<comment type="subunit">
    <text evidence="6">Heterotrimer of UreA (gamma), UreB (beta) and UreC (alpha) subunits. Three heterotrimers associate to form the active enzyme.</text>
</comment>
<comment type="catalytic activity">
    <reaction evidence="5 6 9">
        <text>urea + 2 H2O + H(+) = hydrogencarbonate + 2 NH4(+)</text>
        <dbReference type="Rhea" id="RHEA:20557"/>
        <dbReference type="ChEBI" id="CHEBI:15377"/>
        <dbReference type="ChEBI" id="CHEBI:15378"/>
        <dbReference type="ChEBI" id="CHEBI:16199"/>
        <dbReference type="ChEBI" id="CHEBI:17544"/>
        <dbReference type="ChEBI" id="CHEBI:28938"/>
        <dbReference type="EC" id="3.5.1.5"/>
    </reaction>
</comment>
<dbReference type="InterPro" id="IPR032466">
    <property type="entry name" value="Metal_Hydrolase"/>
</dbReference>
<dbReference type="HAMAP" id="MF_01953">
    <property type="entry name" value="Urease_alpha"/>
    <property type="match status" value="1"/>
</dbReference>
<protein>
    <recommendedName>
        <fullName evidence="6 7">Urease subunit alpha</fullName>
        <ecNumber evidence="6 7">3.5.1.5</ecNumber>
    </recommendedName>
    <alternativeName>
        <fullName evidence="6">Urea amidohydrolase subunit alpha</fullName>
    </alternativeName>
</protein>
<evidence type="ECO:0000256" key="9">
    <source>
        <dbReference type="RuleBase" id="RU000510"/>
    </source>
</evidence>